<evidence type="ECO:0000256" key="3">
    <source>
        <dbReference type="SAM" id="Phobius"/>
    </source>
</evidence>
<organism evidence="4 5">
    <name type="scientific">Nitrincola tibetensis</name>
    <dbReference type="NCBI Taxonomy" id="2219697"/>
    <lineage>
        <taxon>Bacteria</taxon>
        <taxon>Pseudomonadati</taxon>
        <taxon>Pseudomonadota</taxon>
        <taxon>Gammaproteobacteria</taxon>
        <taxon>Oceanospirillales</taxon>
        <taxon>Oceanospirillaceae</taxon>
        <taxon>Nitrincola</taxon>
    </lineage>
</organism>
<gene>
    <name evidence="4" type="ORF">DN062_09095</name>
</gene>
<comment type="caution">
    <text evidence="4">The sequence shown here is derived from an EMBL/GenBank/DDBJ whole genome shotgun (WGS) entry which is preliminary data.</text>
</comment>
<name>A0A364NMS0_9GAMM</name>
<keyword evidence="5" id="KW-1185">Reference proteome</keyword>
<protein>
    <submittedName>
        <fullName evidence="4">Uncharacterized protein</fullName>
    </submittedName>
</protein>
<dbReference type="Proteomes" id="UP000250744">
    <property type="component" value="Unassembled WGS sequence"/>
</dbReference>
<accession>A0A364NMS0</accession>
<keyword evidence="3" id="KW-0472">Membrane</keyword>
<dbReference type="AlphaFoldDB" id="A0A364NMS0"/>
<keyword evidence="3" id="KW-1133">Transmembrane helix</keyword>
<keyword evidence="3" id="KW-0812">Transmembrane</keyword>
<feature type="compositionally biased region" description="Low complexity" evidence="2">
    <location>
        <begin position="145"/>
        <end position="157"/>
    </location>
</feature>
<evidence type="ECO:0000313" key="4">
    <source>
        <dbReference type="EMBL" id="RAU18373.1"/>
    </source>
</evidence>
<feature type="coiled-coil region" evidence="1">
    <location>
        <begin position="87"/>
        <end position="114"/>
    </location>
</feature>
<feature type="transmembrane region" description="Helical" evidence="3">
    <location>
        <begin position="45"/>
        <end position="63"/>
    </location>
</feature>
<proteinExistence type="predicted"/>
<evidence type="ECO:0000256" key="1">
    <source>
        <dbReference type="SAM" id="Coils"/>
    </source>
</evidence>
<sequence>MRLEQVKFIVILLKIRRQTNASSNPIRHADTTMTDHLSSSSKRRLIFPITGLIIASLGIAYAVSDFYVTNQKMQESAAEKALIQEQVAASIEDMAVLKAQMAELEAKKQGLIDTEQNNLVQLESLYEQASDFQENLVGNEGSVTSLPSSAPSSAEPL</sequence>
<evidence type="ECO:0000313" key="5">
    <source>
        <dbReference type="Proteomes" id="UP000250744"/>
    </source>
</evidence>
<reference evidence="4 5" key="1">
    <citation type="submission" date="2018-06" db="EMBL/GenBank/DDBJ databases">
        <title>Nitrincola tibetense sp. nov., isolated from Lake XuguoCo on Tibetan Plateau.</title>
        <authorList>
            <person name="Xing P."/>
        </authorList>
    </citation>
    <scope>NUCLEOTIDE SEQUENCE [LARGE SCALE GENOMIC DNA]</scope>
    <source>
        <strain evidence="5">xg18</strain>
    </source>
</reference>
<evidence type="ECO:0000256" key="2">
    <source>
        <dbReference type="SAM" id="MobiDB-lite"/>
    </source>
</evidence>
<dbReference type="EMBL" id="QKRX01000005">
    <property type="protein sequence ID" value="RAU18373.1"/>
    <property type="molecule type" value="Genomic_DNA"/>
</dbReference>
<keyword evidence="1" id="KW-0175">Coiled coil</keyword>
<feature type="region of interest" description="Disordered" evidence="2">
    <location>
        <begin position="137"/>
        <end position="157"/>
    </location>
</feature>